<dbReference type="Proteomes" id="UP000299102">
    <property type="component" value="Unassembled WGS sequence"/>
</dbReference>
<name>A0A4C1X802_EUMVA</name>
<feature type="region of interest" description="Disordered" evidence="1">
    <location>
        <begin position="37"/>
        <end position="68"/>
    </location>
</feature>
<dbReference type="AlphaFoldDB" id="A0A4C1X802"/>
<evidence type="ECO:0000313" key="2">
    <source>
        <dbReference type="EMBL" id="GBP58387.1"/>
    </source>
</evidence>
<dbReference type="EMBL" id="BGZK01000733">
    <property type="protein sequence ID" value="GBP58387.1"/>
    <property type="molecule type" value="Genomic_DNA"/>
</dbReference>
<keyword evidence="3" id="KW-1185">Reference proteome</keyword>
<comment type="caution">
    <text evidence="2">The sequence shown here is derived from an EMBL/GenBank/DDBJ whole genome shotgun (WGS) entry which is preliminary data.</text>
</comment>
<reference evidence="2 3" key="1">
    <citation type="journal article" date="2019" name="Commun. Biol.">
        <title>The bagworm genome reveals a unique fibroin gene that provides high tensile strength.</title>
        <authorList>
            <person name="Kono N."/>
            <person name="Nakamura H."/>
            <person name="Ohtoshi R."/>
            <person name="Tomita M."/>
            <person name="Numata K."/>
            <person name="Arakawa K."/>
        </authorList>
    </citation>
    <scope>NUCLEOTIDE SEQUENCE [LARGE SCALE GENOMIC DNA]</scope>
</reference>
<sequence>MEFARGDPAITDSLQGAVERGRVTEIRTLMELKPKDSCYRPHPAVGPELAQPAEHAAPAPVGPTATPSRDLHAHAKITLIVQAWSAETAPGVRAALRAPGRRVIGRLTDSAFHEYRIKTYI</sequence>
<proteinExistence type="predicted"/>
<accession>A0A4C1X802</accession>
<protein>
    <submittedName>
        <fullName evidence="2">Uncharacterized protein</fullName>
    </submittedName>
</protein>
<gene>
    <name evidence="2" type="ORF">EVAR_40957_1</name>
</gene>
<evidence type="ECO:0000256" key="1">
    <source>
        <dbReference type="SAM" id="MobiDB-lite"/>
    </source>
</evidence>
<organism evidence="2 3">
    <name type="scientific">Eumeta variegata</name>
    <name type="common">Bagworm moth</name>
    <name type="synonym">Eumeta japonica</name>
    <dbReference type="NCBI Taxonomy" id="151549"/>
    <lineage>
        <taxon>Eukaryota</taxon>
        <taxon>Metazoa</taxon>
        <taxon>Ecdysozoa</taxon>
        <taxon>Arthropoda</taxon>
        <taxon>Hexapoda</taxon>
        <taxon>Insecta</taxon>
        <taxon>Pterygota</taxon>
        <taxon>Neoptera</taxon>
        <taxon>Endopterygota</taxon>
        <taxon>Lepidoptera</taxon>
        <taxon>Glossata</taxon>
        <taxon>Ditrysia</taxon>
        <taxon>Tineoidea</taxon>
        <taxon>Psychidae</taxon>
        <taxon>Oiketicinae</taxon>
        <taxon>Eumeta</taxon>
    </lineage>
</organism>
<feature type="compositionally biased region" description="Low complexity" evidence="1">
    <location>
        <begin position="56"/>
        <end position="67"/>
    </location>
</feature>
<evidence type="ECO:0000313" key="3">
    <source>
        <dbReference type="Proteomes" id="UP000299102"/>
    </source>
</evidence>